<dbReference type="HOGENOM" id="CLU_1747843_0_0_9"/>
<dbReference type="EMBL" id="CP011058">
    <property type="protein sequence ID" value="AJY77293.1"/>
    <property type="molecule type" value="Genomic_DNA"/>
</dbReference>
<reference evidence="2" key="2">
    <citation type="submission" date="2015-03" db="EMBL/GenBank/DDBJ databases">
        <title>Genome sequence of Paenibacillus beijingensis strain DSM 24997T.</title>
        <authorList>
            <person name="Kwak Y."/>
            <person name="Shin J.-H."/>
        </authorList>
    </citation>
    <scope>NUCLEOTIDE SEQUENCE [LARGE SCALE GENOMIC DNA]</scope>
    <source>
        <strain evidence="2">DSM 24997</strain>
    </source>
</reference>
<dbReference type="SUPFAM" id="SSF49764">
    <property type="entry name" value="HSP20-like chaperones"/>
    <property type="match status" value="1"/>
</dbReference>
<dbReference type="STRING" id="1126833.VN24_25450"/>
<dbReference type="KEGG" id="pbj:VN24_25450"/>
<organism evidence="1 2">
    <name type="scientific">Paenibacillus beijingensis</name>
    <dbReference type="NCBI Taxonomy" id="1126833"/>
    <lineage>
        <taxon>Bacteria</taxon>
        <taxon>Bacillati</taxon>
        <taxon>Bacillota</taxon>
        <taxon>Bacilli</taxon>
        <taxon>Bacillales</taxon>
        <taxon>Paenibacillaceae</taxon>
        <taxon>Paenibacillus</taxon>
    </lineage>
</organism>
<dbReference type="PATRIC" id="fig|1126833.4.peg.5593"/>
<keyword evidence="2" id="KW-1185">Reference proteome</keyword>
<protein>
    <recommendedName>
        <fullName evidence="3">SHSP domain-containing protein</fullName>
    </recommendedName>
</protein>
<dbReference type="CDD" id="cd00298">
    <property type="entry name" value="ACD_sHsps_p23-like"/>
    <property type="match status" value="1"/>
</dbReference>
<dbReference type="Proteomes" id="UP000032633">
    <property type="component" value="Chromosome"/>
</dbReference>
<dbReference type="InterPro" id="IPR008978">
    <property type="entry name" value="HSP20-like_chaperone"/>
</dbReference>
<dbReference type="AlphaFoldDB" id="A0A0D5NQW8"/>
<sequence length="142" mass="16436">MGSKWEDMQSWLAKQQLPKGFDMMKEADWVGRLVRQMMTSAMEGQRQNEGGQSRAEFVETQRHLLVKIALPQAAAPDSLRLLVREDRLKITGLPGQEEERIKLPKPVIPRACQAAYRNGILKVKLRKRPFNRSYLETAIRYE</sequence>
<evidence type="ECO:0000313" key="1">
    <source>
        <dbReference type="EMBL" id="AJY77293.1"/>
    </source>
</evidence>
<gene>
    <name evidence="1" type="ORF">VN24_25450</name>
</gene>
<evidence type="ECO:0008006" key="3">
    <source>
        <dbReference type="Google" id="ProtNLM"/>
    </source>
</evidence>
<dbReference type="OrthoDB" id="2678548at2"/>
<dbReference type="Gene3D" id="2.60.40.790">
    <property type="match status" value="1"/>
</dbReference>
<name>A0A0D5NQW8_9BACL</name>
<dbReference type="RefSeq" id="WP_045672718.1">
    <property type="nucleotide sequence ID" value="NZ_CP011058.1"/>
</dbReference>
<proteinExistence type="predicted"/>
<reference evidence="1 2" key="1">
    <citation type="journal article" date="2015" name="J. Biotechnol.">
        <title>Complete genome sequence of Paenibacillus beijingensis 7188(T) (=DSM 24997(T)), a novel rhizobacterium from jujube garden soil.</title>
        <authorList>
            <person name="Kwak Y."/>
            <person name="Shin J.H."/>
        </authorList>
    </citation>
    <scope>NUCLEOTIDE SEQUENCE [LARGE SCALE GENOMIC DNA]</scope>
    <source>
        <strain evidence="1 2">DSM 24997</strain>
    </source>
</reference>
<evidence type="ECO:0000313" key="2">
    <source>
        <dbReference type="Proteomes" id="UP000032633"/>
    </source>
</evidence>
<accession>A0A0D5NQW8</accession>